<dbReference type="AlphaFoldDB" id="A0A0F9IBG8"/>
<reference evidence="2" key="1">
    <citation type="journal article" date="2015" name="Nature">
        <title>Complex archaea that bridge the gap between prokaryotes and eukaryotes.</title>
        <authorList>
            <person name="Spang A."/>
            <person name="Saw J.H."/>
            <person name="Jorgensen S.L."/>
            <person name="Zaremba-Niedzwiedzka K."/>
            <person name="Martijn J."/>
            <person name="Lind A.E."/>
            <person name="van Eijk R."/>
            <person name="Schleper C."/>
            <person name="Guy L."/>
            <person name="Ettema T.J."/>
        </authorList>
    </citation>
    <scope>NUCLEOTIDE SEQUENCE</scope>
</reference>
<gene>
    <name evidence="2" type="ORF">LCGC14_1599760</name>
</gene>
<organism evidence="2">
    <name type="scientific">marine sediment metagenome</name>
    <dbReference type="NCBI Taxonomy" id="412755"/>
    <lineage>
        <taxon>unclassified sequences</taxon>
        <taxon>metagenomes</taxon>
        <taxon>ecological metagenomes</taxon>
    </lineage>
</organism>
<sequence>MLDPNPYRAAAAGLPGGPTGERRGSDVGACFQLALLAAGQGNDKEAGDYLRQIVTAMKAMVKPGGSDAGASPNT</sequence>
<proteinExistence type="predicted"/>
<comment type="caution">
    <text evidence="2">The sequence shown here is derived from an EMBL/GenBank/DDBJ whole genome shotgun (WGS) entry which is preliminary data.</text>
</comment>
<name>A0A0F9IBG8_9ZZZZ</name>
<feature type="region of interest" description="Disordered" evidence="1">
    <location>
        <begin position="1"/>
        <end position="22"/>
    </location>
</feature>
<protein>
    <submittedName>
        <fullName evidence="2">Uncharacterized protein</fullName>
    </submittedName>
</protein>
<evidence type="ECO:0000313" key="2">
    <source>
        <dbReference type="EMBL" id="KKM24966.1"/>
    </source>
</evidence>
<accession>A0A0F9IBG8</accession>
<evidence type="ECO:0000256" key="1">
    <source>
        <dbReference type="SAM" id="MobiDB-lite"/>
    </source>
</evidence>
<dbReference type="EMBL" id="LAZR01012815">
    <property type="protein sequence ID" value="KKM24966.1"/>
    <property type="molecule type" value="Genomic_DNA"/>
</dbReference>